<dbReference type="Proteomes" id="UP000824120">
    <property type="component" value="Chromosome 12"/>
</dbReference>
<feature type="region of interest" description="Disordered" evidence="2">
    <location>
        <begin position="41"/>
        <end position="64"/>
    </location>
</feature>
<keyword evidence="1" id="KW-0862">Zinc</keyword>
<dbReference type="InterPro" id="IPR001878">
    <property type="entry name" value="Znf_CCHC"/>
</dbReference>
<keyword evidence="1" id="KW-0479">Metal-binding</keyword>
<feature type="compositionally biased region" description="Basic and acidic residues" evidence="2">
    <location>
        <begin position="53"/>
        <end position="64"/>
    </location>
</feature>
<proteinExistence type="predicted"/>
<reference evidence="4 5" key="1">
    <citation type="submission" date="2020-09" db="EMBL/GenBank/DDBJ databases">
        <title>De no assembly of potato wild relative species, Solanum commersonii.</title>
        <authorList>
            <person name="Cho K."/>
        </authorList>
    </citation>
    <scope>NUCLEOTIDE SEQUENCE [LARGE SCALE GENOMIC DNA]</scope>
    <source>
        <strain evidence="4">LZ3.2</strain>
        <tissue evidence="4">Leaf</tissue>
    </source>
</reference>
<dbReference type="PROSITE" id="PS50158">
    <property type="entry name" value="ZF_CCHC"/>
    <property type="match status" value="1"/>
</dbReference>
<dbReference type="AlphaFoldDB" id="A0A9J5W4D1"/>
<dbReference type="OrthoDB" id="1299713at2759"/>
<evidence type="ECO:0000259" key="3">
    <source>
        <dbReference type="PROSITE" id="PS50158"/>
    </source>
</evidence>
<name>A0A9J5W4D1_SOLCO</name>
<evidence type="ECO:0000256" key="1">
    <source>
        <dbReference type="PROSITE-ProRule" id="PRU00047"/>
    </source>
</evidence>
<feature type="domain" description="CCHC-type" evidence="3">
    <location>
        <begin position="71"/>
        <end position="84"/>
    </location>
</feature>
<protein>
    <recommendedName>
        <fullName evidence="3">CCHC-type domain-containing protein</fullName>
    </recommendedName>
</protein>
<comment type="caution">
    <text evidence="4">The sequence shown here is derived from an EMBL/GenBank/DDBJ whole genome shotgun (WGS) entry which is preliminary data.</text>
</comment>
<keyword evidence="1" id="KW-0863">Zinc-finger</keyword>
<dbReference type="EMBL" id="JACXVP010000012">
    <property type="protein sequence ID" value="KAG5570247.1"/>
    <property type="molecule type" value="Genomic_DNA"/>
</dbReference>
<evidence type="ECO:0000256" key="2">
    <source>
        <dbReference type="SAM" id="MobiDB-lite"/>
    </source>
</evidence>
<evidence type="ECO:0000313" key="5">
    <source>
        <dbReference type="Proteomes" id="UP000824120"/>
    </source>
</evidence>
<dbReference type="GO" id="GO:0008270">
    <property type="term" value="F:zinc ion binding"/>
    <property type="evidence" value="ECO:0007669"/>
    <property type="project" value="UniProtKB-KW"/>
</dbReference>
<sequence>MQINNFSILIHHSGCWDSSEPLPCESTWNIPLHILEEEMLPPIARKQPGRPPSNDRKKEFNEEKYKSKVTCSKCGTSGHNKKTCLKFTYHN</sequence>
<evidence type="ECO:0000313" key="4">
    <source>
        <dbReference type="EMBL" id="KAG5570247.1"/>
    </source>
</evidence>
<accession>A0A9J5W4D1</accession>
<keyword evidence="5" id="KW-1185">Reference proteome</keyword>
<organism evidence="4 5">
    <name type="scientific">Solanum commersonii</name>
    <name type="common">Commerson's wild potato</name>
    <name type="synonym">Commerson's nightshade</name>
    <dbReference type="NCBI Taxonomy" id="4109"/>
    <lineage>
        <taxon>Eukaryota</taxon>
        <taxon>Viridiplantae</taxon>
        <taxon>Streptophyta</taxon>
        <taxon>Embryophyta</taxon>
        <taxon>Tracheophyta</taxon>
        <taxon>Spermatophyta</taxon>
        <taxon>Magnoliopsida</taxon>
        <taxon>eudicotyledons</taxon>
        <taxon>Gunneridae</taxon>
        <taxon>Pentapetalae</taxon>
        <taxon>asterids</taxon>
        <taxon>lamiids</taxon>
        <taxon>Solanales</taxon>
        <taxon>Solanaceae</taxon>
        <taxon>Solanoideae</taxon>
        <taxon>Solaneae</taxon>
        <taxon>Solanum</taxon>
    </lineage>
</organism>
<gene>
    <name evidence="4" type="ORF">H5410_060013</name>
</gene>
<dbReference type="GO" id="GO:0003676">
    <property type="term" value="F:nucleic acid binding"/>
    <property type="evidence" value="ECO:0007669"/>
    <property type="project" value="InterPro"/>
</dbReference>